<evidence type="ECO:0000313" key="7">
    <source>
        <dbReference type="Proteomes" id="UP000238479"/>
    </source>
</evidence>
<accession>A0A2P6SHS2</accession>
<dbReference type="Pfam" id="PF16113">
    <property type="entry name" value="ECH_2"/>
    <property type="match status" value="1"/>
</dbReference>
<dbReference type="InterPro" id="IPR029045">
    <property type="entry name" value="ClpP/crotonase-like_dom_sf"/>
</dbReference>
<dbReference type="EC" id="3.1.2.4" evidence="2 4"/>
<gene>
    <name evidence="6" type="ORF">RchiOBHm_Chr1g0357121</name>
</gene>
<evidence type="ECO:0000313" key="6">
    <source>
        <dbReference type="EMBL" id="PRQ58242.1"/>
    </source>
</evidence>
<dbReference type="GO" id="GO:0003860">
    <property type="term" value="F:3-hydroxyisobutyryl-CoA hydrolase activity"/>
    <property type="evidence" value="ECO:0007669"/>
    <property type="project" value="UniProtKB-UniRule"/>
</dbReference>
<dbReference type="Gramene" id="PRQ58242">
    <property type="protein sequence ID" value="PRQ58242"/>
    <property type="gene ID" value="RchiOBHm_Chr1g0357121"/>
</dbReference>
<feature type="domain" description="Enoyl-CoA hydratase/isomerase" evidence="5">
    <location>
        <begin position="2"/>
        <end position="271"/>
    </location>
</feature>
<evidence type="ECO:0000259" key="5">
    <source>
        <dbReference type="Pfam" id="PF16113"/>
    </source>
</evidence>
<name>A0A2P6SHS2_ROSCH</name>
<organism evidence="6 7">
    <name type="scientific">Rosa chinensis</name>
    <name type="common">China rose</name>
    <dbReference type="NCBI Taxonomy" id="74649"/>
    <lineage>
        <taxon>Eukaryota</taxon>
        <taxon>Viridiplantae</taxon>
        <taxon>Streptophyta</taxon>
        <taxon>Embryophyta</taxon>
        <taxon>Tracheophyta</taxon>
        <taxon>Spermatophyta</taxon>
        <taxon>Magnoliopsida</taxon>
        <taxon>eudicotyledons</taxon>
        <taxon>Gunneridae</taxon>
        <taxon>Pentapetalae</taxon>
        <taxon>rosids</taxon>
        <taxon>fabids</taxon>
        <taxon>Rosales</taxon>
        <taxon>Rosaceae</taxon>
        <taxon>Rosoideae</taxon>
        <taxon>Rosoideae incertae sedis</taxon>
        <taxon>Rosa</taxon>
    </lineage>
</organism>
<dbReference type="InterPro" id="IPR032259">
    <property type="entry name" value="HIBYL-CoA-H"/>
</dbReference>
<evidence type="ECO:0000256" key="4">
    <source>
        <dbReference type="RuleBase" id="RU369070"/>
    </source>
</evidence>
<keyword evidence="7" id="KW-1185">Reference proteome</keyword>
<comment type="similarity">
    <text evidence="4">Belongs to the enoyl-CoA hydratase/isomerase family.</text>
</comment>
<dbReference type="InterPro" id="IPR045004">
    <property type="entry name" value="ECH_dom"/>
</dbReference>
<dbReference type="Proteomes" id="UP000238479">
    <property type="component" value="Chromosome 1"/>
</dbReference>
<comment type="catalytic activity">
    <reaction evidence="1 4">
        <text>3-hydroxy-2-methylpropanoyl-CoA + H2O = 3-hydroxy-2-methylpropanoate + CoA + H(+)</text>
        <dbReference type="Rhea" id="RHEA:20888"/>
        <dbReference type="ChEBI" id="CHEBI:11805"/>
        <dbReference type="ChEBI" id="CHEBI:15377"/>
        <dbReference type="ChEBI" id="CHEBI:15378"/>
        <dbReference type="ChEBI" id="CHEBI:57287"/>
        <dbReference type="ChEBI" id="CHEBI:57340"/>
        <dbReference type="EC" id="3.1.2.4"/>
    </reaction>
</comment>
<dbReference type="PANTHER" id="PTHR43176:SF3">
    <property type="entry name" value="3-HYDROXYISOBUTYRYL-COA HYDROLASE, MITOCHONDRIAL"/>
    <property type="match status" value="1"/>
</dbReference>
<dbReference type="Gene3D" id="3.90.226.10">
    <property type="entry name" value="2-enoyl-CoA Hydratase, Chain A, domain 1"/>
    <property type="match status" value="1"/>
</dbReference>
<comment type="function">
    <text evidence="4">Hydrolyzes 3-hydroxyisobutyryl-CoA (HIBYL-CoA), a saline catabolite. Has high activity toward isobutyryl-CoA. Could be an isobutyryl-CoA dehydrogenase that functions in valine catabolism.</text>
</comment>
<sequence length="296" mass="32977">MYFLATKTTQQVSFLNGITMGTGAGISIHGSFRVATEKTVFAMPETAIGGFPDVGSSYYLSRLPGFFGEYLGLTGARLDGPEMLALGLATHYVPSSKLLFLEEALIRKLGASSTNTRSIDDYATISAILDEYSEQPVPKTKSAYHCMDVIDKCFSQSTVEEILSSLEEELATIININDHHEWLSSAIQSLRQASPTSLKIALRSIRGGKRLQEVGECIISEYRIIYHILRGEINKDFMEGCRAMLLDKDKNPKWKPSKLELVTNQMVEHYFSRLDDDEELKLPQTFNLSVTAISKI</sequence>
<dbReference type="CDD" id="cd06558">
    <property type="entry name" value="crotonase-like"/>
    <property type="match status" value="1"/>
</dbReference>
<dbReference type="STRING" id="74649.A0A2P6SHS2"/>
<comment type="caution">
    <text evidence="6">The sequence shown here is derived from an EMBL/GenBank/DDBJ whole genome shotgun (WGS) entry which is preliminary data.</text>
</comment>
<dbReference type="SUPFAM" id="SSF52096">
    <property type="entry name" value="ClpP/crotonase"/>
    <property type="match status" value="1"/>
</dbReference>
<evidence type="ECO:0000256" key="3">
    <source>
        <dbReference type="ARBA" id="ARBA00022801"/>
    </source>
</evidence>
<proteinExistence type="inferred from homology"/>
<evidence type="ECO:0000256" key="2">
    <source>
        <dbReference type="ARBA" id="ARBA00011915"/>
    </source>
</evidence>
<reference evidence="6 7" key="1">
    <citation type="journal article" date="2018" name="Nat. Genet.">
        <title>The Rosa genome provides new insights in the design of modern roses.</title>
        <authorList>
            <person name="Bendahmane M."/>
        </authorList>
    </citation>
    <scope>NUCLEOTIDE SEQUENCE [LARGE SCALE GENOMIC DNA]</scope>
    <source>
        <strain evidence="7">cv. Old Blush</strain>
    </source>
</reference>
<keyword evidence="3 4" id="KW-0378">Hydrolase</keyword>
<dbReference type="GO" id="GO:0006574">
    <property type="term" value="P:L-valine catabolic process"/>
    <property type="evidence" value="ECO:0007669"/>
    <property type="project" value="UniProtKB-UniRule"/>
</dbReference>
<dbReference type="EMBL" id="PDCK01000039">
    <property type="protein sequence ID" value="PRQ58242.1"/>
    <property type="molecule type" value="Genomic_DNA"/>
</dbReference>
<comment type="pathway">
    <text evidence="4">Amino-acid degradation; L-valine degradation.</text>
</comment>
<protein>
    <recommendedName>
        <fullName evidence="2 4">3-hydroxyisobutyryl-CoA hydrolase</fullName>
        <shortName evidence="4">HIB-CoA hydrolase</shortName>
        <shortName evidence="4">HIBYL-CoA-H</shortName>
        <ecNumber evidence="2 4">3.1.2.4</ecNumber>
    </recommendedName>
    <alternativeName>
        <fullName evidence="4">3-hydroxyisobutyryl-coenzyme A hydrolase</fullName>
    </alternativeName>
</protein>
<evidence type="ECO:0000256" key="1">
    <source>
        <dbReference type="ARBA" id="ARBA00001709"/>
    </source>
</evidence>
<dbReference type="AlphaFoldDB" id="A0A2P6SHS2"/>
<dbReference type="PANTHER" id="PTHR43176">
    <property type="entry name" value="3-HYDROXYISOBUTYRYL-COA HYDROLASE-RELATED"/>
    <property type="match status" value="1"/>
</dbReference>